<dbReference type="EMBL" id="LQBL01000022">
    <property type="protein sequence ID" value="KUG55828.1"/>
    <property type="molecule type" value="Genomic_DNA"/>
</dbReference>
<dbReference type="PANTHER" id="PTHR46018">
    <property type="entry name" value="ZINC PHOSPHODIESTERASE ELAC PROTEIN 1"/>
    <property type="match status" value="1"/>
</dbReference>
<dbReference type="AlphaFoldDB" id="A0A0W8I8T4"/>
<dbReference type="GO" id="GO:0042781">
    <property type="term" value="F:3'-tRNA processing endoribonuclease activity"/>
    <property type="evidence" value="ECO:0007669"/>
    <property type="project" value="TreeGrafter"/>
</dbReference>
<evidence type="ECO:0000313" key="3">
    <source>
        <dbReference type="Proteomes" id="UP000054837"/>
    </source>
</evidence>
<dbReference type="Pfam" id="PF12706">
    <property type="entry name" value="Lactamase_B_2"/>
    <property type="match status" value="1"/>
</dbReference>
<reference evidence="2 3" key="1">
    <citation type="submission" date="2015-12" db="EMBL/GenBank/DDBJ databases">
        <title>Serinicoccus chungangenesis strain CD08_5 genome sequencing and assembly.</title>
        <authorList>
            <person name="Chander A.M."/>
            <person name="Kaur G."/>
            <person name="Nair G.R."/>
            <person name="Dhawan D.K."/>
            <person name="Kochhar R.K."/>
            <person name="Mayilraj S."/>
            <person name="Bhadada S.K."/>
        </authorList>
    </citation>
    <scope>NUCLEOTIDE SEQUENCE [LARGE SCALE GENOMIC DNA]</scope>
    <source>
        <strain evidence="2 3">CD08_5</strain>
    </source>
</reference>
<dbReference type="STRING" id="767452.AVL62_04930"/>
<comment type="caution">
    <text evidence="2">The sequence shown here is derived from an EMBL/GenBank/DDBJ whole genome shotgun (WGS) entry which is preliminary data.</text>
</comment>
<dbReference type="OrthoDB" id="9800940at2"/>
<protein>
    <submittedName>
        <fullName evidence="2">Metal-dependent hydrolase</fullName>
    </submittedName>
</protein>
<dbReference type="InterPro" id="IPR036866">
    <property type="entry name" value="RibonucZ/Hydroxyglut_hydro"/>
</dbReference>
<proteinExistence type="predicted"/>
<dbReference type="SUPFAM" id="SSF56281">
    <property type="entry name" value="Metallo-hydrolase/oxidoreductase"/>
    <property type="match status" value="1"/>
</dbReference>
<organism evidence="2 3">
    <name type="scientific">Serinicoccus chungangensis</name>
    <dbReference type="NCBI Taxonomy" id="767452"/>
    <lineage>
        <taxon>Bacteria</taxon>
        <taxon>Bacillati</taxon>
        <taxon>Actinomycetota</taxon>
        <taxon>Actinomycetes</taxon>
        <taxon>Micrococcales</taxon>
        <taxon>Ornithinimicrobiaceae</taxon>
        <taxon>Serinicoccus</taxon>
    </lineage>
</organism>
<dbReference type="Proteomes" id="UP000054837">
    <property type="component" value="Unassembled WGS sequence"/>
</dbReference>
<dbReference type="Gene3D" id="3.60.15.10">
    <property type="entry name" value="Ribonuclease Z/Hydroxyacylglutathione hydrolase-like"/>
    <property type="match status" value="1"/>
</dbReference>
<dbReference type="SMART" id="SM00849">
    <property type="entry name" value="Lactamase_B"/>
    <property type="match status" value="1"/>
</dbReference>
<dbReference type="PANTHER" id="PTHR46018:SF4">
    <property type="entry name" value="METALLO-HYDROLASE YHFI-RELATED"/>
    <property type="match status" value="1"/>
</dbReference>
<feature type="domain" description="Metallo-beta-lactamase" evidence="1">
    <location>
        <begin position="18"/>
        <end position="219"/>
    </location>
</feature>
<dbReference type="CDD" id="cd07716">
    <property type="entry name" value="RNaseZ_short-form-like_MBL-fold"/>
    <property type="match status" value="1"/>
</dbReference>
<evidence type="ECO:0000259" key="1">
    <source>
        <dbReference type="SMART" id="SM00849"/>
    </source>
</evidence>
<name>A0A0W8I8T4_9MICO</name>
<keyword evidence="2" id="KW-0378">Hydrolase</keyword>
<sequence length="255" mass="26611">MRLTVVGCSGSVPGPEAAASCYLVTAHDGERPWRVLLDLGSGALGPLQRHTDPLALDAVLLSHLHPDHCLDLTGLSVLRRHGPVPATSDLPVWGPPGVAERMARAHGVRQAEPLRGFRFDELSDGSPLRIGPFVVTPYAVRHPVPAFGLRVACGDAVLAYTGDTDTCAGLSPLLTGAGLALVEAGFGDEEQGRGIHLTPRRAADAVSGAGGVGRLLLTHLPPWADPDRALREATERWSGPVAVAAPGQEWDVGTG</sequence>
<accession>A0A0W8I8T4</accession>
<evidence type="ECO:0000313" key="2">
    <source>
        <dbReference type="EMBL" id="KUG55828.1"/>
    </source>
</evidence>
<keyword evidence="3" id="KW-1185">Reference proteome</keyword>
<dbReference type="InterPro" id="IPR001279">
    <property type="entry name" value="Metallo-B-lactamas"/>
</dbReference>
<gene>
    <name evidence="2" type="ORF">AVL62_04930</name>
</gene>